<keyword evidence="8" id="KW-1185">Reference proteome</keyword>
<comment type="caution">
    <text evidence="7">The sequence shown here is derived from an EMBL/GenBank/DDBJ whole genome shotgun (WGS) entry which is preliminary data.</text>
</comment>
<dbReference type="NCBIfam" id="NF041464">
    <property type="entry name" value="HelD_BACSU"/>
    <property type="match status" value="1"/>
</dbReference>
<dbReference type="EMBL" id="JBJIAA010000016">
    <property type="protein sequence ID" value="MFL0252319.1"/>
    <property type="molecule type" value="Genomic_DNA"/>
</dbReference>
<name>A0ABW8TII2_9CLOT</name>
<dbReference type="Proteomes" id="UP001623592">
    <property type="component" value="Unassembled WGS sequence"/>
</dbReference>
<proteinExistence type="predicted"/>
<dbReference type="PANTHER" id="PTHR11070:SF17">
    <property type="entry name" value="DNA HELICASE IV"/>
    <property type="match status" value="1"/>
</dbReference>
<feature type="binding site" evidence="5">
    <location>
        <begin position="226"/>
        <end position="233"/>
    </location>
    <ligand>
        <name>ATP</name>
        <dbReference type="ChEBI" id="CHEBI:30616"/>
    </ligand>
</feature>
<dbReference type="RefSeq" id="WP_406788976.1">
    <property type="nucleotide sequence ID" value="NZ_JBJIAA010000016.1"/>
</dbReference>
<dbReference type="PROSITE" id="PS51198">
    <property type="entry name" value="UVRD_HELICASE_ATP_BIND"/>
    <property type="match status" value="1"/>
</dbReference>
<evidence type="ECO:0000256" key="2">
    <source>
        <dbReference type="ARBA" id="ARBA00022801"/>
    </source>
</evidence>
<evidence type="ECO:0000256" key="1">
    <source>
        <dbReference type="ARBA" id="ARBA00022741"/>
    </source>
</evidence>
<organism evidence="7 8">
    <name type="scientific">Clostridium neuense</name>
    <dbReference type="NCBI Taxonomy" id="1728934"/>
    <lineage>
        <taxon>Bacteria</taxon>
        <taxon>Bacillati</taxon>
        <taxon>Bacillota</taxon>
        <taxon>Clostridia</taxon>
        <taxon>Eubacteriales</taxon>
        <taxon>Clostridiaceae</taxon>
        <taxon>Clostridium</taxon>
    </lineage>
</organism>
<accession>A0ABW8TII2</accession>
<evidence type="ECO:0000313" key="8">
    <source>
        <dbReference type="Proteomes" id="UP001623592"/>
    </source>
</evidence>
<keyword evidence="3 5" id="KW-0347">Helicase</keyword>
<feature type="domain" description="UvrD-like helicase ATP-binding" evidence="6">
    <location>
        <begin position="205"/>
        <end position="604"/>
    </location>
</feature>
<evidence type="ECO:0000256" key="3">
    <source>
        <dbReference type="ARBA" id="ARBA00022806"/>
    </source>
</evidence>
<dbReference type="Gene3D" id="3.40.50.300">
    <property type="entry name" value="P-loop containing nucleotide triphosphate hydrolases"/>
    <property type="match status" value="3"/>
</dbReference>
<keyword evidence="4 5" id="KW-0067">ATP-binding</keyword>
<protein>
    <submittedName>
        <fullName evidence="7">RNA polymerase recycling motor HelD</fullName>
    </submittedName>
</protein>
<reference evidence="7 8" key="1">
    <citation type="submission" date="2024-11" db="EMBL/GenBank/DDBJ databases">
        <authorList>
            <person name="Heng Y.C."/>
            <person name="Lim A.C.H."/>
            <person name="Lee J.K.Y."/>
            <person name="Kittelmann S."/>
        </authorList>
    </citation>
    <scope>NUCLEOTIDE SEQUENCE [LARGE SCALE GENOMIC DNA]</scope>
    <source>
        <strain evidence="7 8">WILCCON 0114</strain>
    </source>
</reference>
<dbReference type="InterPro" id="IPR000212">
    <property type="entry name" value="DNA_helicase_UvrD/REP"/>
</dbReference>
<keyword evidence="1 5" id="KW-0547">Nucleotide-binding</keyword>
<dbReference type="Pfam" id="PF00580">
    <property type="entry name" value="UvrD-helicase"/>
    <property type="match status" value="1"/>
</dbReference>
<evidence type="ECO:0000256" key="4">
    <source>
        <dbReference type="ARBA" id="ARBA00022840"/>
    </source>
</evidence>
<dbReference type="InterPro" id="IPR014016">
    <property type="entry name" value="UvrD-like_ATP-bd"/>
</dbReference>
<evidence type="ECO:0000259" key="6">
    <source>
        <dbReference type="PROSITE" id="PS51198"/>
    </source>
</evidence>
<evidence type="ECO:0000313" key="7">
    <source>
        <dbReference type="EMBL" id="MFL0252319.1"/>
    </source>
</evidence>
<dbReference type="SUPFAM" id="SSF52540">
    <property type="entry name" value="P-loop containing nucleoside triphosphate hydrolases"/>
    <property type="match status" value="1"/>
</dbReference>
<sequence length="767" mass="89523">MAIEKKEFQLEDKRLYEAEKWIDNQIKIAKQNDKELEDKIADLKKQSKGRYNEELEISEKLYNITHKNLEKYLEAKPTPYFARIDFREKRSINIESYYIGKFGLGDNTNGEEKVIDWRAPIADVYYSGTQGEVTYKIPNGYVDGELYLKRKFIIKDSKLKDAFDEGINEIILRSAENGENALADEFLRINLEENISGKLKDIVATIQKEQNDIIRSDRNSALVVQGSAGSGKTTIALHRLAYLLYKHSKSISGKDVLVVAPNKLFLDYISDVLPGLGANKVKQVTFEDMALKLLNLKGKVYTKDKKLADVLEENDEIKRKCITAASTLKGSPLFKEIIDEYLKYIEKKDSEIEDIKVENYVLFDKKEVKRLFVGDMAHLPIDKRKDEIKKYFELKINDKIINICEKISFNYEYNIARIKKTMEDGIERRKKLIQLYDERDFRKKNITHLSRKRMDEYFENWKHTNTEKLLGEFFNSKEVMKEIVGNKVPSKLLKYMVDEFNSNTKNDTIDADDLAVMLYIKFSIEQISEKSIYKHIVIDEAQDYSIFQFSALRKLSLNDSFTIVGDLGQGIYFYKGIDNWKDLNSYIFNENFKYVALTQSYRSTVEIINFANEVLKKQSNGLKPAKPVLRHGKAPEVIEFKCNKEFCEKVDAIVVDVEKAGKKTIAVVGKNHAECKRIKDYLRRYGKYDWKLIRDNEKNYDLTRVVIPSYMTKGLEFDCTIVYNCSDDDYSNNELDKKILYVVLTRALHFEYIFYNGKKSKLIDNYY</sequence>
<gene>
    <name evidence="7" type="primary">helD</name>
    <name evidence="7" type="ORF">ACJDT4_18040</name>
</gene>
<dbReference type="InterPro" id="IPR048228">
    <property type="entry name" value="HelD_bacillota"/>
</dbReference>
<dbReference type="InterPro" id="IPR027417">
    <property type="entry name" value="P-loop_NTPase"/>
</dbReference>
<dbReference type="PANTHER" id="PTHR11070">
    <property type="entry name" value="UVRD / RECB / PCRA DNA HELICASE FAMILY MEMBER"/>
    <property type="match status" value="1"/>
</dbReference>
<evidence type="ECO:0000256" key="5">
    <source>
        <dbReference type="PROSITE-ProRule" id="PRU00560"/>
    </source>
</evidence>
<keyword evidence="2 5" id="KW-0378">Hydrolase</keyword>